<keyword evidence="4" id="KW-0547">Nucleotide-binding</keyword>
<proteinExistence type="inferred from homology"/>
<dbReference type="InterPro" id="IPR027417">
    <property type="entry name" value="P-loop_NTPase"/>
</dbReference>
<evidence type="ECO:0000256" key="6">
    <source>
        <dbReference type="ARBA" id="ARBA00022967"/>
    </source>
</evidence>
<dbReference type="SUPFAM" id="SSF52540">
    <property type="entry name" value="P-loop containing nucleoside triphosphate hydrolases"/>
    <property type="match status" value="1"/>
</dbReference>
<evidence type="ECO:0000259" key="9">
    <source>
        <dbReference type="PROSITE" id="PS50893"/>
    </source>
</evidence>
<evidence type="ECO:0000313" key="11">
    <source>
        <dbReference type="Proteomes" id="UP000287239"/>
    </source>
</evidence>
<name>A0A429ZKK4_9ENTE</name>
<keyword evidence="2" id="KW-0813">Transport</keyword>
<dbReference type="Proteomes" id="UP000287239">
    <property type="component" value="Unassembled WGS sequence"/>
</dbReference>
<reference evidence="10 11" key="1">
    <citation type="submission" date="2017-05" db="EMBL/GenBank/DDBJ databases">
        <title>Vagococcus spp. assemblies.</title>
        <authorList>
            <person name="Gulvik C.A."/>
        </authorList>
    </citation>
    <scope>NUCLEOTIDE SEQUENCE [LARGE SCALE GENOMIC DNA]</scope>
    <source>
        <strain evidence="10 11">NCFB 2777</strain>
    </source>
</reference>
<comment type="similarity">
    <text evidence="1">Belongs to the ABC transporter superfamily.</text>
</comment>
<evidence type="ECO:0000256" key="5">
    <source>
        <dbReference type="ARBA" id="ARBA00022840"/>
    </source>
</evidence>
<dbReference type="GeneID" id="98568866"/>
<evidence type="ECO:0000256" key="1">
    <source>
        <dbReference type="ARBA" id="ARBA00005417"/>
    </source>
</evidence>
<keyword evidence="8" id="KW-0812">Transmembrane</keyword>
<dbReference type="PANTHER" id="PTHR46743:SF2">
    <property type="entry name" value="TEICHOIC ACIDS EXPORT ATP-BINDING PROTEIN TAGH"/>
    <property type="match status" value="1"/>
</dbReference>
<gene>
    <name evidence="10" type="ORF">CBF35_10815</name>
</gene>
<keyword evidence="5 10" id="KW-0067">ATP-binding</keyword>
<evidence type="ECO:0000256" key="8">
    <source>
        <dbReference type="SAM" id="Phobius"/>
    </source>
</evidence>
<organism evidence="10 11">
    <name type="scientific">Vagococcus salmoninarum</name>
    <dbReference type="NCBI Taxonomy" id="2739"/>
    <lineage>
        <taxon>Bacteria</taxon>
        <taxon>Bacillati</taxon>
        <taxon>Bacillota</taxon>
        <taxon>Bacilli</taxon>
        <taxon>Lactobacillales</taxon>
        <taxon>Enterococcaceae</taxon>
        <taxon>Vagococcus</taxon>
    </lineage>
</organism>
<accession>A0A429ZKK4</accession>
<dbReference type="GO" id="GO:0140359">
    <property type="term" value="F:ABC-type transporter activity"/>
    <property type="evidence" value="ECO:0007669"/>
    <property type="project" value="InterPro"/>
</dbReference>
<dbReference type="EMBL" id="NGJU01000016">
    <property type="protein sequence ID" value="RST94209.1"/>
    <property type="molecule type" value="Genomic_DNA"/>
</dbReference>
<dbReference type="OrthoDB" id="9778870at2"/>
<dbReference type="CDD" id="cd03220">
    <property type="entry name" value="ABC_KpsT_Wzt"/>
    <property type="match status" value="1"/>
</dbReference>
<evidence type="ECO:0000256" key="3">
    <source>
        <dbReference type="ARBA" id="ARBA00022475"/>
    </source>
</evidence>
<dbReference type="Pfam" id="PF00005">
    <property type="entry name" value="ABC_tran"/>
    <property type="match status" value="1"/>
</dbReference>
<dbReference type="InterPro" id="IPR017871">
    <property type="entry name" value="ABC_transporter-like_CS"/>
</dbReference>
<evidence type="ECO:0000256" key="4">
    <source>
        <dbReference type="ARBA" id="ARBA00022741"/>
    </source>
</evidence>
<evidence type="ECO:0000256" key="7">
    <source>
        <dbReference type="ARBA" id="ARBA00023136"/>
    </source>
</evidence>
<dbReference type="PANTHER" id="PTHR46743">
    <property type="entry name" value="TEICHOIC ACIDS EXPORT ATP-BINDING PROTEIN TAGH"/>
    <property type="match status" value="1"/>
</dbReference>
<dbReference type="RefSeq" id="WP_126781047.1">
    <property type="nucleotide sequence ID" value="NZ_NGJU01000016.1"/>
</dbReference>
<protein>
    <submittedName>
        <fullName evidence="10">Teichoic acid ABC transporter ATP-binding protein</fullName>
    </submittedName>
</protein>
<dbReference type="SMART" id="SM00382">
    <property type="entry name" value="AAA"/>
    <property type="match status" value="1"/>
</dbReference>
<evidence type="ECO:0000313" key="10">
    <source>
        <dbReference type="EMBL" id="RST94209.1"/>
    </source>
</evidence>
<dbReference type="InterPro" id="IPR050683">
    <property type="entry name" value="Bact_Polysacc_Export_ATP-bd"/>
</dbReference>
<keyword evidence="7 8" id="KW-0472">Membrane</keyword>
<keyword evidence="3" id="KW-1003">Cell membrane</keyword>
<dbReference type="InterPro" id="IPR003593">
    <property type="entry name" value="AAA+_ATPase"/>
</dbReference>
<dbReference type="FunFam" id="3.40.50.300:FF:003010">
    <property type="entry name" value="Teichoic acids export ATP-binding protein TagH"/>
    <property type="match status" value="1"/>
</dbReference>
<dbReference type="InterPro" id="IPR015860">
    <property type="entry name" value="ABC_transpr_TagH-like"/>
</dbReference>
<dbReference type="GO" id="GO:0016020">
    <property type="term" value="C:membrane"/>
    <property type="evidence" value="ECO:0007669"/>
    <property type="project" value="InterPro"/>
</dbReference>
<sequence>MELITKEYDLYKKKSDKIKSLFKGSQKNVPKFWALRGVSLEVHAGETIGLIGINGSGKSTLSNILAGIIPQTTGVLDVKGETSIIAIGAGLKGQLTGLENIRLKCLMIGLTNKQITAILPDIIAFADLGAFIDQPVKNYSSGMKSRLGFAIAVHNNPDILIIDEALSVGDDTFYQKCVDRIDEFKKEGKTIFFVSHSLSQINKICDRVVWMHYGEVRKFGETKEVVKEYNEFTAWFRKQSPAEKKKYQDSYKKKQSSFSLKKLKTEVLQTRVTPKELTGPAIGKMTSLTKGFIVVALLSLVFLGSVNVNGRSLKRVIMNPTLLFKKPVPSKPATPANEKKKAALSDFITDAELAKWM</sequence>
<dbReference type="PROSITE" id="PS00211">
    <property type="entry name" value="ABC_TRANSPORTER_1"/>
    <property type="match status" value="1"/>
</dbReference>
<evidence type="ECO:0000256" key="2">
    <source>
        <dbReference type="ARBA" id="ARBA00022448"/>
    </source>
</evidence>
<dbReference type="GO" id="GO:0005524">
    <property type="term" value="F:ATP binding"/>
    <property type="evidence" value="ECO:0007669"/>
    <property type="project" value="UniProtKB-KW"/>
</dbReference>
<dbReference type="AlphaFoldDB" id="A0A429ZKK4"/>
<keyword evidence="8" id="KW-1133">Transmembrane helix</keyword>
<dbReference type="Gene3D" id="3.40.50.300">
    <property type="entry name" value="P-loop containing nucleotide triphosphate hydrolases"/>
    <property type="match status" value="1"/>
</dbReference>
<dbReference type="GO" id="GO:0016887">
    <property type="term" value="F:ATP hydrolysis activity"/>
    <property type="evidence" value="ECO:0007669"/>
    <property type="project" value="InterPro"/>
</dbReference>
<dbReference type="PROSITE" id="PS50893">
    <property type="entry name" value="ABC_TRANSPORTER_2"/>
    <property type="match status" value="1"/>
</dbReference>
<comment type="caution">
    <text evidence="10">The sequence shown here is derived from an EMBL/GenBank/DDBJ whole genome shotgun (WGS) entry which is preliminary data.</text>
</comment>
<keyword evidence="11" id="KW-1185">Reference proteome</keyword>
<feature type="transmembrane region" description="Helical" evidence="8">
    <location>
        <begin position="291"/>
        <end position="308"/>
    </location>
</feature>
<keyword evidence="6" id="KW-1278">Translocase</keyword>
<dbReference type="InterPro" id="IPR003439">
    <property type="entry name" value="ABC_transporter-like_ATP-bd"/>
</dbReference>
<feature type="domain" description="ABC transporter" evidence="9">
    <location>
        <begin position="16"/>
        <end position="238"/>
    </location>
</feature>